<dbReference type="Gene3D" id="2.30.30.140">
    <property type="match status" value="2"/>
</dbReference>
<dbReference type="PROSITE" id="PS51257">
    <property type="entry name" value="PROKAR_LIPOPROTEIN"/>
    <property type="match status" value="1"/>
</dbReference>
<dbReference type="AlphaFoldDB" id="A0A1F7W0T8"/>
<dbReference type="SMART" id="SM00333">
    <property type="entry name" value="TUDOR"/>
    <property type="match status" value="2"/>
</dbReference>
<dbReference type="InterPro" id="IPR002999">
    <property type="entry name" value="Tudor"/>
</dbReference>
<gene>
    <name evidence="3" type="ORF">A2318_03400</name>
</gene>
<keyword evidence="1" id="KW-0732">Signal</keyword>
<proteinExistence type="predicted"/>
<feature type="signal peptide" evidence="1">
    <location>
        <begin position="1"/>
        <end position="18"/>
    </location>
</feature>
<dbReference type="SUPFAM" id="SSF63748">
    <property type="entry name" value="Tudor/PWWP/MBT"/>
    <property type="match status" value="2"/>
</dbReference>
<feature type="chain" id="PRO_5009533283" description="Tudor domain-containing protein" evidence="1">
    <location>
        <begin position="19"/>
        <end position="298"/>
    </location>
</feature>
<dbReference type="Proteomes" id="UP000177331">
    <property type="component" value="Unassembled WGS sequence"/>
</dbReference>
<evidence type="ECO:0000313" key="3">
    <source>
        <dbReference type="EMBL" id="OGL96415.1"/>
    </source>
</evidence>
<feature type="domain" description="Tudor" evidence="2">
    <location>
        <begin position="246"/>
        <end position="296"/>
    </location>
</feature>
<evidence type="ECO:0000313" key="4">
    <source>
        <dbReference type="Proteomes" id="UP000177331"/>
    </source>
</evidence>
<evidence type="ECO:0000259" key="2">
    <source>
        <dbReference type="SMART" id="SM00333"/>
    </source>
</evidence>
<dbReference type="CDD" id="cd20384">
    <property type="entry name" value="Tudor_ZGPAT"/>
    <property type="match status" value="1"/>
</dbReference>
<protein>
    <recommendedName>
        <fullName evidence="2">Tudor domain-containing protein</fullName>
    </recommendedName>
</protein>
<feature type="domain" description="Tudor" evidence="2">
    <location>
        <begin position="189"/>
        <end position="245"/>
    </location>
</feature>
<organism evidence="3 4">
    <name type="scientific">Candidatus Uhrbacteria bacterium RIFOXYB2_FULL_45_11</name>
    <dbReference type="NCBI Taxonomy" id="1802421"/>
    <lineage>
        <taxon>Bacteria</taxon>
        <taxon>Candidatus Uhriibacteriota</taxon>
    </lineage>
</organism>
<name>A0A1F7W0T8_9BACT</name>
<dbReference type="EMBL" id="MGFD01000068">
    <property type="protein sequence ID" value="OGL96415.1"/>
    <property type="molecule type" value="Genomic_DNA"/>
</dbReference>
<comment type="caution">
    <text evidence="3">The sequence shown here is derived from an EMBL/GenBank/DDBJ whole genome shotgun (WGS) entry which is preliminary data.</text>
</comment>
<sequence>MKNKIFFLLIGSVLFVGAGCSKAPASNTAQVPPPSSQPAAQAPAGSDAYLAFAHGSLAAANIEKYDEEPEKDAEKMRTAAKISAATKFRFTEGNGSVRLLVVAVKSPSDLAAVVAEIKEQYETLQKFSSSARIAWLPGDATHAVVSNWKAGDEALADKVVAALGGAAATSADTDEPLPADTEKDSAATVIFKAGETIMGRWKGGSRWYPGKITKVSGDEVYVHYDDGSDEVLPPMNVAHLNQPNSSISVGQSVLAKWNNGSYYNGKVTAFDDSTVTVKWDDGSSPSKLPYSSVELPGR</sequence>
<reference evidence="3 4" key="1">
    <citation type="journal article" date="2016" name="Nat. Commun.">
        <title>Thousands of microbial genomes shed light on interconnected biogeochemical processes in an aquifer system.</title>
        <authorList>
            <person name="Anantharaman K."/>
            <person name="Brown C.T."/>
            <person name="Hug L.A."/>
            <person name="Sharon I."/>
            <person name="Castelle C.J."/>
            <person name="Probst A.J."/>
            <person name="Thomas B.C."/>
            <person name="Singh A."/>
            <person name="Wilkins M.J."/>
            <person name="Karaoz U."/>
            <person name="Brodie E.L."/>
            <person name="Williams K.H."/>
            <person name="Hubbard S.S."/>
            <person name="Banfield J.F."/>
        </authorList>
    </citation>
    <scope>NUCLEOTIDE SEQUENCE [LARGE SCALE GENOMIC DNA]</scope>
</reference>
<evidence type="ECO:0000256" key="1">
    <source>
        <dbReference type="SAM" id="SignalP"/>
    </source>
</evidence>
<accession>A0A1F7W0T8</accession>